<dbReference type="InterPro" id="IPR050261">
    <property type="entry name" value="FrsA_esterase"/>
</dbReference>
<feature type="chain" id="PRO_5037090015" evidence="2">
    <location>
        <begin position="21"/>
        <end position="374"/>
    </location>
</feature>
<dbReference type="RefSeq" id="WP_198099048.1">
    <property type="nucleotide sequence ID" value="NZ_JAEDAL010000001.1"/>
</dbReference>
<keyword evidence="1 4" id="KW-0378">Hydrolase</keyword>
<comment type="caution">
    <text evidence="4">The sequence shown here is derived from an EMBL/GenBank/DDBJ whole genome shotgun (WGS) entry which is preliminary data.</text>
</comment>
<evidence type="ECO:0000259" key="3">
    <source>
        <dbReference type="Pfam" id="PF01738"/>
    </source>
</evidence>
<gene>
    <name evidence="4" type="ORF">I7X43_01120</name>
</gene>
<keyword evidence="2" id="KW-0732">Signal</keyword>
<proteinExistence type="predicted"/>
<dbReference type="GO" id="GO:0052689">
    <property type="term" value="F:carboxylic ester hydrolase activity"/>
    <property type="evidence" value="ECO:0007669"/>
    <property type="project" value="UniProtKB-ARBA"/>
</dbReference>
<dbReference type="InterPro" id="IPR029058">
    <property type="entry name" value="AB_hydrolase_fold"/>
</dbReference>
<name>A0A931NCC8_9BURK</name>
<feature type="signal peptide" evidence="2">
    <location>
        <begin position="1"/>
        <end position="20"/>
    </location>
</feature>
<organism evidence="4 5">
    <name type="scientific">Inhella gelatinilytica</name>
    <dbReference type="NCBI Taxonomy" id="2795030"/>
    <lineage>
        <taxon>Bacteria</taxon>
        <taxon>Pseudomonadati</taxon>
        <taxon>Pseudomonadota</taxon>
        <taxon>Betaproteobacteria</taxon>
        <taxon>Burkholderiales</taxon>
        <taxon>Sphaerotilaceae</taxon>
        <taxon>Inhella</taxon>
    </lineage>
</organism>
<dbReference type="EMBL" id="JAEDAL010000001">
    <property type="protein sequence ID" value="MBH9551434.1"/>
    <property type="molecule type" value="Genomic_DNA"/>
</dbReference>
<feature type="domain" description="Dienelactone hydrolase" evidence="3">
    <location>
        <begin position="116"/>
        <end position="313"/>
    </location>
</feature>
<evidence type="ECO:0000313" key="4">
    <source>
        <dbReference type="EMBL" id="MBH9551434.1"/>
    </source>
</evidence>
<dbReference type="PANTHER" id="PTHR22946:SF9">
    <property type="entry name" value="POLYKETIDE TRANSFERASE AF380"/>
    <property type="match status" value="1"/>
</dbReference>
<evidence type="ECO:0000313" key="5">
    <source>
        <dbReference type="Proteomes" id="UP000620139"/>
    </source>
</evidence>
<dbReference type="Gene3D" id="3.40.50.1820">
    <property type="entry name" value="alpha/beta hydrolase"/>
    <property type="match status" value="2"/>
</dbReference>
<reference evidence="4" key="1">
    <citation type="submission" date="2020-12" db="EMBL/GenBank/DDBJ databases">
        <title>The genome sequence of Inhella sp. 4Y17.</title>
        <authorList>
            <person name="Liu Y."/>
        </authorList>
    </citation>
    <scope>NUCLEOTIDE SEQUENCE</scope>
    <source>
        <strain evidence="4">4Y10</strain>
    </source>
</reference>
<dbReference type="AlphaFoldDB" id="A0A931NCC8"/>
<evidence type="ECO:0000256" key="2">
    <source>
        <dbReference type="SAM" id="SignalP"/>
    </source>
</evidence>
<dbReference type="InterPro" id="IPR002925">
    <property type="entry name" value="Dienelactn_hydro"/>
</dbReference>
<dbReference type="SUPFAM" id="SSF53474">
    <property type="entry name" value="alpha/beta-Hydrolases"/>
    <property type="match status" value="1"/>
</dbReference>
<accession>A0A931NCC8</accession>
<dbReference type="Pfam" id="PF01738">
    <property type="entry name" value="DLH"/>
    <property type="match status" value="1"/>
</dbReference>
<protein>
    <submittedName>
        <fullName evidence="4">Dienelactone hydrolase family protein</fullName>
    </submittedName>
</protein>
<sequence>MLISFLLWLALICAAPGAHAAPLIPQPHGPHAVGFQRFQQANGARPAQVLIWYPAAAPGQPLRYADYLATRLTALRIDRSDDDMRALRAQQAEQLTRRLGPAAAAVLGADMRATRDAPAAPGRFPVVVYAPGVGGPADENADLFEYLASHGWVVLSSVGLGTDGKDVDETLASVEPQVADLQALIQRARTLPNADGDRLALMGWSWGGMTILFAGERDSGVRALISLDGTREPALTRLIEVKRFRAPWLYVSRSPDTIAQINRAGIDTRFSLLNAAEHAAVDQLIAFPLQHADFVSRRLREASDAAYDEYSREEVRQALGWVALYVRQFLAAHLLDDPDAQRFLSRKPRELGAPAHAFRWERRSAAKRGGSEGP</sequence>
<keyword evidence="5" id="KW-1185">Reference proteome</keyword>
<dbReference type="PANTHER" id="PTHR22946">
    <property type="entry name" value="DIENELACTONE HYDROLASE DOMAIN-CONTAINING PROTEIN-RELATED"/>
    <property type="match status" value="1"/>
</dbReference>
<evidence type="ECO:0000256" key="1">
    <source>
        <dbReference type="ARBA" id="ARBA00022801"/>
    </source>
</evidence>
<dbReference type="Proteomes" id="UP000620139">
    <property type="component" value="Unassembled WGS sequence"/>
</dbReference>